<gene>
    <name evidence="4" type="ORF">BOTCAL_0182g00020</name>
</gene>
<evidence type="ECO:0008006" key="6">
    <source>
        <dbReference type="Google" id="ProtNLM"/>
    </source>
</evidence>
<dbReference type="PANTHER" id="PTHR36089:SF1">
    <property type="entry name" value="CHITIN SYNTHASE 3 COMPLEX PROTEIN CSI2-RELATED"/>
    <property type="match status" value="1"/>
</dbReference>
<dbReference type="PANTHER" id="PTHR36089">
    <property type="entry name" value="CHITIN SYNTHASE 3 COMPLEX PROTEIN CSI2-RELATED"/>
    <property type="match status" value="1"/>
</dbReference>
<dbReference type="GO" id="GO:0000324">
    <property type="term" value="C:fungal-type vacuole"/>
    <property type="evidence" value="ECO:0007669"/>
    <property type="project" value="TreeGrafter"/>
</dbReference>
<feature type="transmembrane region" description="Helical" evidence="2">
    <location>
        <begin position="127"/>
        <end position="153"/>
    </location>
</feature>
<keyword evidence="2" id="KW-0472">Membrane</keyword>
<feature type="region of interest" description="Disordered" evidence="1">
    <location>
        <begin position="192"/>
        <end position="225"/>
    </location>
</feature>
<feature type="signal peptide" evidence="3">
    <location>
        <begin position="1"/>
        <end position="23"/>
    </location>
</feature>
<keyword evidence="2" id="KW-1133">Transmembrane helix</keyword>
<dbReference type="AlphaFoldDB" id="A0A4Y8D135"/>
<proteinExistence type="predicted"/>
<organism evidence="4 5">
    <name type="scientific">Botryotinia calthae</name>
    <dbReference type="NCBI Taxonomy" id="38488"/>
    <lineage>
        <taxon>Eukaryota</taxon>
        <taxon>Fungi</taxon>
        <taxon>Dikarya</taxon>
        <taxon>Ascomycota</taxon>
        <taxon>Pezizomycotina</taxon>
        <taxon>Leotiomycetes</taxon>
        <taxon>Helotiales</taxon>
        <taxon>Sclerotiniaceae</taxon>
        <taxon>Botryotinia</taxon>
    </lineage>
</organism>
<evidence type="ECO:0000256" key="2">
    <source>
        <dbReference type="SAM" id="Phobius"/>
    </source>
</evidence>
<evidence type="ECO:0000313" key="4">
    <source>
        <dbReference type="EMBL" id="TEY60279.1"/>
    </source>
</evidence>
<feature type="compositionally biased region" description="Polar residues" evidence="1">
    <location>
        <begin position="207"/>
        <end position="220"/>
    </location>
</feature>
<evidence type="ECO:0000313" key="5">
    <source>
        <dbReference type="Proteomes" id="UP000297299"/>
    </source>
</evidence>
<feature type="compositionally biased region" description="Polar residues" evidence="1">
    <location>
        <begin position="283"/>
        <end position="293"/>
    </location>
</feature>
<keyword evidence="3" id="KW-0732">Signal</keyword>
<protein>
    <recommendedName>
        <fullName evidence="6">CSI2 protein</fullName>
    </recommendedName>
</protein>
<sequence length="333" mass="34294">MRFNKSVASAAFAASLFIMPIMAATTTTAAGTAAATDTSELPNLSSVAASESSAAAASTKTTTSRDTVSTTAQSIAVITGGSTSTGKSTSTSALPTLAGAYTIPTAAVPPTSNAPFMKDSGYPEGTVFIAVGAVLGFMALSVLVWRMMVAWALHRSVKRAARQPSHVDKKQLFQAPPAPFYKYADKDSTLSLGGGGLGGKSGKKRPTTANAPPSQTSLFFSPTALAGGNTPGNRASSYLPAGYYAAGNALPGAYSGDRQSINMSNLTPQGYARGHQSPPGSPNHGTHSESSTLESRHNDGNVRAPSAYLQDLFDGENPHPAPLQGRDRRSSRY</sequence>
<accession>A0A4Y8D135</accession>
<keyword evidence="2" id="KW-0812">Transmembrane</keyword>
<feature type="region of interest" description="Disordered" evidence="1">
    <location>
        <begin position="260"/>
        <end position="333"/>
    </location>
</feature>
<dbReference type="Proteomes" id="UP000297299">
    <property type="component" value="Unassembled WGS sequence"/>
</dbReference>
<dbReference type="OrthoDB" id="4065319at2759"/>
<feature type="chain" id="PRO_5021346416" description="CSI2 protein" evidence="3">
    <location>
        <begin position="24"/>
        <end position="333"/>
    </location>
</feature>
<evidence type="ECO:0000256" key="1">
    <source>
        <dbReference type="SAM" id="MobiDB-lite"/>
    </source>
</evidence>
<name>A0A4Y8D135_9HELO</name>
<dbReference type="EMBL" id="PHWZ01000182">
    <property type="protein sequence ID" value="TEY60279.1"/>
    <property type="molecule type" value="Genomic_DNA"/>
</dbReference>
<comment type="caution">
    <text evidence="4">The sequence shown here is derived from an EMBL/GenBank/DDBJ whole genome shotgun (WGS) entry which is preliminary data.</text>
</comment>
<evidence type="ECO:0000256" key="3">
    <source>
        <dbReference type="SAM" id="SignalP"/>
    </source>
</evidence>
<keyword evidence="5" id="KW-1185">Reference proteome</keyword>
<reference evidence="4 5" key="1">
    <citation type="submission" date="2017-11" db="EMBL/GenBank/DDBJ databases">
        <title>Comparative genomics of Botrytis spp.</title>
        <authorList>
            <person name="Valero-Jimenez C.A."/>
            <person name="Tapia P."/>
            <person name="Veloso J."/>
            <person name="Silva-Moreno E."/>
            <person name="Staats M."/>
            <person name="Valdes J.H."/>
            <person name="Van Kan J.A.L."/>
        </authorList>
    </citation>
    <scope>NUCLEOTIDE SEQUENCE [LARGE SCALE GENOMIC DNA]</scope>
    <source>
        <strain evidence="4 5">MUCL2830</strain>
    </source>
</reference>
<dbReference type="InterPro" id="IPR051009">
    <property type="entry name" value="PRM"/>
</dbReference>